<reference evidence="3" key="1">
    <citation type="submission" date="2016-10" db="EMBL/GenBank/DDBJ databases">
        <authorList>
            <person name="Varghese N."/>
            <person name="Submissions S."/>
        </authorList>
    </citation>
    <scope>NUCLEOTIDE SEQUENCE [LARGE SCALE GENOMIC DNA]</scope>
    <source>
        <strain evidence="3">ATCC 43811</strain>
    </source>
</reference>
<evidence type="ECO:0008006" key="4">
    <source>
        <dbReference type="Google" id="ProtNLM"/>
    </source>
</evidence>
<organism evidence="2 3">
    <name type="scientific">Brevinema andersonii</name>
    <dbReference type="NCBI Taxonomy" id="34097"/>
    <lineage>
        <taxon>Bacteria</taxon>
        <taxon>Pseudomonadati</taxon>
        <taxon>Spirochaetota</taxon>
        <taxon>Spirochaetia</taxon>
        <taxon>Brevinematales</taxon>
        <taxon>Brevinemataceae</taxon>
        <taxon>Brevinema</taxon>
    </lineage>
</organism>
<dbReference type="Proteomes" id="UP000240042">
    <property type="component" value="Unassembled WGS sequence"/>
</dbReference>
<feature type="coiled-coil region" evidence="1">
    <location>
        <begin position="77"/>
        <end position="107"/>
    </location>
</feature>
<dbReference type="EMBL" id="FOKY01000024">
    <property type="protein sequence ID" value="SFB93639.1"/>
    <property type="molecule type" value="Genomic_DNA"/>
</dbReference>
<dbReference type="AlphaFoldDB" id="A0A1I1F2H0"/>
<evidence type="ECO:0000313" key="3">
    <source>
        <dbReference type="Proteomes" id="UP000240042"/>
    </source>
</evidence>
<keyword evidence="3" id="KW-1185">Reference proteome</keyword>
<protein>
    <recommendedName>
        <fullName evidence="4">DUF4935 domain-containing protein</fullName>
    </recommendedName>
</protein>
<dbReference type="RefSeq" id="WP_092320003.1">
    <property type="nucleotide sequence ID" value="NZ_FOKY01000024.1"/>
</dbReference>
<sequence>MSKQFIFIDTCMFREWNIKNIEKNLKQIQNEFRIIIPSEQLHELQKHLLSKYIAYEDKNIEEGIDRFLADNPEHKDKPAIDKKIEKLKTAYNELNQKIEEIKREECSNIIDFLKQQLIISPSIEDYLGAKNRVHSEMAPYTKKEQSNHKHYDSLHWEILLNSKEIPEGSTLYIYTKDKGFFHNNTHSQGLHPLLIQEWAILKKGELKLYMHNEQDKKFCPQEAQEDLPKMQQEAYPSFYVDRILEAGNPIIRHALNDVMDSTRRDRELDRIEDLMHQISRGIIQEFREFEMEHLFEELFYSLKRAQGSTQYPDRLSRMEKKAYHLLQNYQNMR</sequence>
<evidence type="ECO:0000313" key="2">
    <source>
        <dbReference type="EMBL" id="SFB93639.1"/>
    </source>
</evidence>
<name>A0A1I1F2H0_BREAD</name>
<accession>A0A1I1F2H0</accession>
<evidence type="ECO:0000256" key="1">
    <source>
        <dbReference type="SAM" id="Coils"/>
    </source>
</evidence>
<proteinExistence type="predicted"/>
<gene>
    <name evidence="2" type="ORF">SAMN02745150_01379</name>
</gene>
<keyword evidence="1" id="KW-0175">Coiled coil</keyword>